<keyword evidence="3" id="KW-1185">Reference proteome</keyword>
<evidence type="ECO:0000313" key="2">
    <source>
        <dbReference type="EMBL" id="MBB6105930.1"/>
    </source>
</evidence>
<organism evidence="2 3">
    <name type="scientific">Paraburkholderia bannensis</name>
    <dbReference type="NCBI Taxonomy" id="765414"/>
    <lineage>
        <taxon>Bacteria</taxon>
        <taxon>Pseudomonadati</taxon>
        <taxon>Pseudomonadota</taxon>
        <taxon>Betaproteobacteria</taxon>
        <taxon>Burkholderiales</taxon>
        <taxon>Burkholderiaceae</taxon>
        <taxon>Paraburkholderia</taxon>
    </lineage>
</organism>
<dbReference type="Proteomes" id="UP000571554">
    <property type="component" value="Unassembled WGS sequence"/>
</dbReference>
<dbReference type="RefSeq" id="WP_311674654.1">
    <property type="nucleotide sequence ID" value="NZ_JACHBW010000021.1"/>
</dbReference>
<proteinExistence type="predicted"/>
<feature type="region of interest" description="Disordered" evidence="1">
    <location>
        <begin position="106"/>
        <end position="125"/>
    </location>
</feature>
<comment type="caution">
    <text evidence="2">The sequence shown here is derived from an EMBL/GenBank/DDBJ whole genome shotgun (WGS) entry which is preliminary data.</text>
</comment>
<gene>
    <name evidence="2" type="ORF">F4827_005800</name>
</gene>
<dbReference type="AlphaFoldDB" id="A0A7W9WU27"/>
<evidence type="ECO:0000256" key="1">
    <source>
        <dbReference type="SAM" id="MobiDB-lite"/>
    </source>
</evidence>
<reference evidence="2 3" key="1">
    <citation type="submission" date="2020-08" db="EMBL/GenBank/DDBJ databases">
        <title>Above-ground endophytic microbial communities from plants in different locations in the United States.</title>
        <authorList>
            <person name="Frank C."/>
        </authorList>
    </citation>
    <scope>NUCLEOTIDE SEQUENCE [LARGE SCALE GENOMIC DNA]</scope>
    <source>
        <strain evidence="2 3">WP4_2_2</strain>
    </source>
</reference>
<evidence type="ECO:0000313" key="3">
    <source>
        <dbReference type="Proteomes" id="UP000571554"/>
    </source>
</evidence>
<protein>
    <submittedName>
        <fullName evidence="2">Uncharacterized protein</fullName>
    </submittedName>
</protein>
<sequence>MKAAVKQATRISRPLDWCESGAYGDGPMSLADMLRQRLSGPHAAQVVELCELAIAGAEKSLEQIDDPDGEVMPAILRRSEFDKADASARRRFEMHPTAACRQVPKYVPSQSSLPWRPGRTSLSAN</sequence>
<accession>A0A7W9WU27</accession>
<dbReference type="EMBL" id="JACHBW010000021">
    <property type="protein sequence ID" value="MBB6105930.1"/>
    <property type="molecule type" value="Genomic_DNA"/>
</dbReference>
<name>A0A7W9WU27_9BURK</name>